<dbReference type="InterPro" id="IPR001463">
    <property type="entry name" value="Na/Ala_symport"/>
</dbReference>
<proteinExistence type="inferred from homology"/>
<dbReference type="Pfam" id="PF01235">
    <property type="entry name" value="Na_Ala_symp"/>
    <property type="match status" value="1"/>
</dbReference>
<dbReference type="PANTHER" id="PTHR30330:SF3">
    <property type="entry name" value="TRANSCRIPTIONAL REGULATOR, LRP FAMILY"/>
    <property type="match status" value="1"/>
</dbReference>
<evidence type="ECO:0000313" key="9">
    <source>
        <dbReference type="EMBL" id="GAA4905483.1"/>
    </source>
</evidence>
<feature type="transmembrane region" description="Helical" evidence="8">
    <location>
        <begin position="395"/>
        <end position="416"/>
    </location>
</feature>
<accession>A0ABP9FLD3</accession>
<evidence type="ECO:0000256" key="3">
    <source>
        <dbReference type="ARBA" id="ARBA00022448"/>
    </source>
</evidence>
<feature type="transmembrane region" description="Helical" evidence="8">
    <location>
        <begin position="244"/>
        <end position="269"/>
    </location>
</feature>
<dbReference type="EMBL" id="BAABLV010000038">
    <property type="protein sequence ID" value="GAA4905483.1"/>
    <property type="molecule type" value="Genomic_DNA"/>
</dbReference>
<comment type="subcellular location">
    <subcellularLocation>
        <location evidence="1 8">Cell membrane</location>
        <topology evidence="1 8">Multi-pass membrane protein</topology>
    </subcellularLocation>
</comment>
<reference evidence="10" key="1">
    <citation type="journal article" date="2019" name="Int. J. Syst. Evol. Microbiol.">
        <title>The Global Catalogue of Microorganisms (GCM) 10K type strain sequencing project: providing services to taxonomists for standard genome sequencing and annotation.</title>
        <authorList>
            <consortium name="The Broad Institute Genomics Platform"/>
            <consortium name="The Broad Institute Genome Sequencing Center for Infectious Disease"/>
            <person name="Wu L."/>
            <person name="Ma J."/>
        </authorList>
    </citation>
    <scope>NUCLEOTIDE SEQUENCE [LARGE SCALE GENOMIC DNA]</scope>
    <source>
        <strain evidence="10">JCM 19125</strain>
    </source>
</reference>
<feature type="transmembrane region" description="Helical" evidence="8">
    <location>
        <begin position="12"/>
        <end position="34"/>
    </location>
</feature>
<feature type="transmembrane region" description="Helical" evidence="8">
    <location>
        <begin position="216"/>
        <end position="238"/>
    </location>
</feature>
<feature type="transmembrane region" description="Helical" evidence="8">
    <location>
        <begin position="353"/>
        <end position="375"/>
    </location>
</feature>
<evidence type="ECO:0000256" key="6">
    <source>
        <dbReference type="ARBA" id="ARBA00022989"/>
    </source>
</evidence>
<feature type="transmembrane region" description="Helical" evidence="8">
    <location>
        <begin position="311"/>
        <end position="333"/>
    </location>
</feature>
<evidence type="ECO:0000256" key="2">
    <source>
        <dbReference type="ARBA" id="ARBA00009261"/>
    </source>
</evidence>
<keyword evidence="7 8" id="KW-0472">Membrane</keyword>
<comment type="caution">
    <text evidence="9">The sequence shown here is derived from an EMBL/GenBank/DDBJ whole genome shotgun (WGS) entry which is preliminary data.</text>
</comment>
<feature type="transmembrane region" description="Helical" evidence="8">
    <location>
        <begin position="100"/>
        <end position="121"/>
    </location>
</feature>
<comment type="similarity">
    <text evidence="2 8">Belongs to the alanine or glycine:cation symporter (AGCS) (TC 2.A.25) family.</text>
</comment>
<feature type="transmembrane region" description="Helical" evidence="8">
    <location>
        <begin position="183"/>
        <end position="204"/>
    </location>
</feature>
<name>A0ABP9FLD3_9ACTN</name>
<keyword evidence="6 8" id="KW-1133">Transmembrane helix</keyword>
<evidence type="ECO:0000256" key="7">
    <source>
        <dbReference type="ARBA" id="ARBA00023136"/>
    </source>
</evidence>
<evidence type="ECO:0000256" key="4">
    <source>
        <dbReference type="ARBA" id="ARBA00022475"/>
    </source>
</evidence>
<keyword evidence="4 8" id="KW-1003">Cell membrane</keyword>
<keyword evidence="10" id="KW-1185">Reference proteome</keyword>
<dbReference type="Proteomes" id="UP001501521">
    <property type="component" value="Unassembled WGS sequence"/>
</dbReference>
<dbReference type="PANTHER" id="PTHR30330">
    <property type="entry name" value="AGSS FAMILY TRANSPORTER, SODIUM-ALANINE"/>
    <property type="match status" value="1"/>
</dbReference>
<dbReference type="RefSeq" id="WP_345583576.1">
    <property type="nucleotide sequence ID" value="NZ_BAABLV010000038.1"/>
</dbReference>
<protein>
    <submittedName>
        <fullName evidence="9">Sodium:alanine symporter family protein</fullName>
    </submittedName>
</protein>
<keyword evidence="5 8" id="KW-0812">Transmembrane</keyword>
<feature type="transmembrane region" description="Helical" evidence="8">
    <location>
        <begin position="422"/>
        <end position="439"/>
    </location>
</feature>
<dbReference type="Gene3D" id="1.20.1740.10">
    <property type="entry name" value="Amino acid/polyamine transporter I"/>
    <property type="match status" value="1"/>
</dbReference>
<evidence type="ECO:0000313" key="10">
    <source>
        <dbReference type="Proteomes" id="UP001501521"/>
    </source>
</evidence>
<evidence type="ECO:0000256" key="1">
    <source>
        <dbReference type="ARBA" id="ARBA00004651"/>
    </source>
</evidence>
<dbReference type="NCBIfam" id="TIGR00835">
    <property type="entry name" value="agcS"/>
    <property type="match status" value="1"/>
</dbReference>
<organism evidence="9 10">
    <name type="scientific">Tessaracoccus lubricantis</name>
    <dbReference type="NCBI Taxonomy" id="545543"/>
    <lineage>
        <taxon>Bacteria</taxon>
        <taxon>Bacillati</taxon>
        <taxon>Actinomycetota</taxon>
        <taxon>Actinomycetes</taxon>
        <taxon>Propionibacteriales</taxon>
        <taxon>Propionibacteriaceae</taxon>
        <taxon>Tessaracoccus</taxon>
    </lineage>
</organism>
<evidence type="ECO:0000256" key="5">
    <source>
        <dbReference type="ARBA" id="ARBA00022692"/>
    </source>
</evidence>
<keyword evidence="3 8" id="KW-0813">Transport</keyword>
<sequence>METLQKTLDAIAGFVWGPWLLIPLLLLTGLWLTVKLRGIQFRTLGSALRLALLERRDDDAEGGDISQYQALTTALAATVGVGNIVGVATAIAVGGPGALFWMWVTGLVGMASKYSEAFLAVRFRTVDAKGEASGGPQYYLKRALPGGWGVALSVMFAVFAVLASFGIGNMTQGNAVAANLHDAFGVPVTISAVVMAVFVGLVILGGIRVIGTVTAAFVPIMIVFYVLGALYILLVNIADLPGALGLIFGQAFTGSGMAGGALGSFMLAVQMGVARGIFSNESGMGSAAIAAAAAQTTHPVRQGLVSMTQTFIDTLVVVSCTGLVLVTTGVWDADASPAVLTSMAFSHGLPGQWGGYVVAIGVILFAFSTILGWSYYGDRCVERLFGARATIFYRIAFTVVVYIGATVPLGIVWSFADIMNGLMALPNLIGLLALSGLIARETAHYLKHDPKLRAKKADVDAFMADRVDA</sequence>
<dbReference type="PRINTS" id="PR00175">
    <property type="entry name" value="NAALASMPORT"/>
</dbReference>
<feature type="transmembrane region" description="Helical" evidence="8">
    <location>
        <begin position="74"/>
        <end position="94"/>
    </location>
</feature>
<keyword evidence="8" id="KW-0769">Symport</keyword>
<feature type="transmembrane region" description="Helical" evidence="8">
    <location>
        <begin position="142"/>
        <end position="163"/>
    </location>
</feature>
<evidence type="ECO:0000256" key="8">
    <source>
        <dbReference type="RuleBase" id="RU363064"/>
    </source>
</evidence>
<gene>
    <name evidence="9" type="ORF">GCM10025789_26010</name>
</gene>